<keyword evidence="5 14" id="KW-0349">Heme</keyword>
<evidence type="ECO:0000256" key="5">
    <source>
        <dbReference type="ARBA" id="ARBA00022617"/>
    </source>
</evidence>
<sequence>MVVNTDQTSFLFGKLTWDSIPIHEPILIVTFAVVALGGAAVLGALTYFRLWGYLWKEWFTSIDHKKIGIMYIILALVMLMRGFADAIMMRIQQAIASGGSEGYLNAHHYDQIFTAHGVIMIFFMAMPMITGLMNYIIPLQIGARDVSFPFLNNFSFWMTTAGAVITMISLFIGEYAQTGWLAYPPLSGIQGSPSVGVDYYIWGLQIAGVGTTLSGINLIVTIIKMRAPGMTMMRLPIFVWTSLCSNILIVASFPILTGTLALLTLDRYVGTNFFTNDLGGNPMMYVNLIWIWGHPEVYILVLPAFGIFSEIVSTFSNKRLFGYASMVYATVVITILAYVVWLHHFFTMGSGASVNAFFGITTMIISIPTGAKIFNWLFTMYKGRITFDVPMLWAIGFMITFVIGGMTGVLLAVPPADFVLHNSLFLIAHFHNTIIGGVVFGVLAGIAYWYPKAFGYRLDPFWGKMSFWFWFVGFYFAFMPLYVLGLMGITRRLSQFEDTSLQPWFLVAAFGAFLIALGIASFIIQLVVSFLRREELRDTSGDPYGGRTLEWSTSSPPPAYNFAFTPVVHEIDAWAHMKKHGAERPVDGFIPIHMPKNTGTGVIISAISVVLGFALVWHIWWLAIVSLVAIIGVSIAHTFNYNRDYYIPVSDVTEVEAERTKLLATQA</sequence>
<dbReference type="Pfam" id="PF00115">
    <property type="entry name" value="COX1"/>
    <property type="match status" value="1"/>
</dbReference>
<evidence type="ECO:0000256" key="11">
    <source>
        <dbReference type="ARBA" id="ARBA00023004"/>
    </source>
</evidence>
<keyword evidence="13 15" id="KW-0472">Membrane</keyword>
<keyword evidence="11" id="KW-0408">Iron</keyword>
<feature type="transmembrane region" description="Helical" evidence="15">
    <location>
        <begin position="69"/>
        <end position="91"/>
    </location>
</feature>
<evidence type="ECO:0000256" key="2">
    <source>
        <dbReference type="ARBA" id="ARBA00009578"/>
    </source>
</evidence>
<comment type="subcellular location">
    <subcellularLocation>
        <location evidence="1">Cell membrane</location>
        <topology evidence="1">Multi-pass membrane protein</topology>
    </subcellularLocation>
</comment>
<dbReference type="PANTHER" id="PTHR10422:SF35">
    <property type="entry name" value="CYTOCHROME BO(3) UBIQUINOL OXIDASE SUBUNIT 1"/>
    <property type="match status" value="1"/>
</dbReference>
<dbReference type="GO" id="GO:0046872">
    <property type="term" value="F:metal ion binding"/>
    <property type="evidence" value="ECO:0007669"/>
    <property type="project" value="UniProtKB-KW"/>
</dbReference>
<feature type="transmembrane region" description="Helical" evidence="15">
    <location>
        <begin position="235"/>
        <end position="263"/>
    </location>
</feature>
<feature type="transmembrane region" description="Helical" evidence="15">
    <location>
        <begin position="199"/>
        <end position="223"/>
    </location>
</feature>
<dbReference type="InterPro" id="IPR000883">
    <property type="entry name" value="Cyt_C_Oxase_1"/>
</dbReference>
<dbReference type="GO" id="GO:0016682">
    <property type="term" value="F:oxidoreductase activity, acting on diphenols and related substances as donors, oxygen as acceptor"/>
    <property type="evidence" value="ECO:0007669"/>
    <property type="project" value="InterPro"/>
</dbReference>
<evidence type="ECO:0000256" key="12">
    <source>
        <dbReference type="ARBA" id="ARBA00023008"/>
    </source>
</evidence>
<dbReference type="Gene3D" id="1.20.210.10">
    <property type="entry name" value="Cytochrome c oxidase-like, subunit I domain"/>
    <property type="match status" value="1"/>
</dbReference>
<keyword evidence="6 14" id="KW-0679">Respiratory chain</keyword>
<keyword evidence="9 14" id="KW-0249">Electron transport</keyword>
<dbReference type="PROSITE" id="PS50855">
    <property type="entry name" value="COX1"/>
    <property type="match status" value="1"/>
</dbReference>
<feature type="domain" description="Cytochrome oxidase subunit I profile" evidence="16">
    <location>
        <begin position="49"/>
        <end position="569"/>
    </location>
</feature>
<keyword evidence="3 14" id="KW-0813">Transport</keyword>
<dbReference type="GO" id="GO:0009486">
    <property type="term" value="F:cytochrome bo3 ubiquinol oxidase activity"/>
    <property type="evidence" value="ECO:0007669"/>
    <property type="project" value="TreeGrafter"/>
</dbReference>
<evidence type="ECO:0000256" key="13">
    <source>
        <dbReference type="ARBA" id="ARBA00023136"/>
    </source>
</evidence>
<feature type="transmembrane region" description="Helical" evidence="15">
    <location>
        <begin position="461"/>
        <end position="484"/>
    </location>
</feature>
<feature type="transmembrane region" description="Helical" evidence="15">
    <location>
        <begin position="425"/>
        <end position="449"/>
    </location>
</feature>
<evidence type="ECO:0000313" key="17">
    <source>
        <dbReference type="EMBL" id="KIQ04664.1"/>
    </source>
</evidence>
<protein>
    <submittedName>
        <fullName evidence="17">Cytochrome o ubiquinol oxidase subunit I</fullName>
    </submittedName>
</protein>
<feature type="transmembrane region" description="Helical" evidence="15">
    <location>
        <begin position="320"/>
        <end position="344"/>
    </location>
</feature>
<feature type="transmembrane region" description="Helical" evidence="15">
    <location>
        <begin position="283"/>
        <end position="308"/>
    </location>
</feature>
<comment type="caution">
    <text evidence="17">The sequence shown here is derived from an EMBL/GenBank/DDBJ whole genome shotgun (WGS) entry which is preliminary data.</text>
</comment>
<dbReference type="AlphaFoldDB" id="A0A0D0L1H4"/>
<evidence type="ECO:0000259" key="16">
    <source>
        <dbReference type="PROSITE" id="PS50855"/>
    </source>
</evidence>
<comment type="similarity">
    <text evidence="2 14">Belongs to the heme-copper respiratory oxidase family.</text>
</comment>
<keyword evidence="7 14" id="KW-0812">Transmembrane</keyword>
<name>A0A0D0L1H4_AGRTU</name>
<dbReference type="EMBL" id="JXQV01000004">
    <property type="protein sequence ID" value="KIQ04664.1"/>
    <property type="molecule type" value="Genomic_DNA"/>
</dbReference>
<dbReference type="GO" id="GO:0005886">
    <property type="term" value="C:plasma membrane"/>
    <property type="evidence" value="ECO:0007669"/>
    <property type="project" value="UniProtKB-SubCell"/>
</dbReference>
<evidence type="ECO:0000256" key="8">
    <source>
        <dbReference type="ARBA" id="ARBA00022723"/>
    </source>
</evidence>
<keyword evidence="8" id="KW-0479">Metal-binding</keyword>
<keyword evidence="4" id="KW-1003">Cell membrane</keyword>
<dbReference type="GO" id="GO:0022904">
    <property type="term" value="P:respiratory electron transport chain"/>
    <property type="evidence" value="ECO:0007669"/>
    <property type="project" value="TreeGrafter"/>
</dbReference>
<gene>
    <name evidence="17" type="ORF">RU07_03910</name>
</gene>
<evidence type="ECO:0000256" key="7">
    <source>
        <dbReference type="ARBA" id="ARBA00022692"/>
    </source>
</evidence>
<feature type="transmembrane region" description="Helical" evidence="15">
    <location>
        <begin position="390"/>
        <end position="413"/>
    </location>
</feature>
<dbReference type="PROSITE" id="PS00077">
    <property type="entry name" value="COX1_CUB"/>
    <property type="match status" value="1"/>
</dbReference>
<keyword evidence="12" id="KW-0186">Copper</keyword>
<feature type="transmembrane region" description="Helical" evidence="15">
    <location>
        <begin position="154"/>
        <end position="173"/>
    </location>
</feature>
<evidence type="ECO:0000256" key="4">
    <source>
        <dbReference type="ARBA" id="ARBA00022475"/>
    </source>
</evidence>
<dbReference type="Proteomes" id="UP000035017">
    <property type="component" value="Unassembled WGS sequence"/>
</dbReference>
<dbReference type="OrthoDB" id="9803294at2"/>
<dbReference type="GO" id="GO:0020037">
    <property type="term" value="F:heme binding"/>
    <property type="evidence" value="ECO:0007669"/>
    <property type="project" value="InterPro"/>
</dbReference>
<evidence type="ECO:0000256" key="15">
    <source>
        <dbReference type="SAM" id="Phobius"/>
    </source>
</evidence>
<dbReference type="InterPro" id="IPR036927">
    <property type="entry name" value="Cyt_c_oxase-like_su1_sf"/>
</dbReference>
<dbReference type="InterPro" id="IPR023616">
    <property type="entry name" value="Cyt_c_oxase-like_su1_dom"/>
</dbReference>
<dbReference type="PRINTS" id="PR01165">
    <property type="entry name" value="CYCOXIDASEI"/>
</dbReference>
<dbReference type="InterPro" id="IPR023615">
    <property type="entry name" value="Cyt_c_Oxase_su1_BS"/>
</dbReference>
<evidence type="ECO:0000256" key="6">
    <source>
        <dbReference type="ARBA" id="ARBA00022660"/>
    </source>
</evidence>
<feature type="transmembrane region" description="Helical" evidence="15">
    <location>
        <begin position="26"/>
        <end position="48"/>
    </location>
</feature>
<evidence type="ECO:0000256" key="1">
    <source>
        <dbReference type="ARBA" id="ARBA00004651"/>
    </source>
</evidence>
<evidence type="ECO:0000256" key="14">
    <source>
        <dbReference type="RuleBase" id="RU000370"/>
    </source>
</evidence>
<evidence type="ECO:0000256" key="10">
    <source>
        <dbReference type="ARBA" id="ARBA00022989"/>
    </source>
</evidence>
<dbReference type="GO" id="GO:0004129">
    <property type="term" value="F:cytochrome-c oxidase activity"/>
    <property type="evidence" value="ECO:0007669"/>
    <property type="project" value="InterPro"/>
</dbReference>
<dbReference type="GO" id="GO:0009060">
    <property type="term" value="P:aerobic respiration"/>
    <property type="evidence" value="ECO:0007669"/>
    <property type="project" value="InterPro"/>
</dbReference>
<keyword evidence="10 15" id="KW-1133">Transmembrane helix</keyword>
<accession>A0A0D0L1H4</accession>
<evidence type="ECO:0000313" key="18">
    <source>
        <dbReference type="Proteomes" id="UP000035017"/>
    </source>
</evidence>
<proteinExistence type="inferred from homology"/>
<dbReference type="GO" id="GO:0015990">
    <property type="term" value="P:electron transport coupled proton transport"/>
    <property type="evidence" value="ECO:0007669"/>
    <property type="project" value="TreeGrafter"/>
</dbReference>
<evidence type="ECO:0000256" key="3">
    <source>
        <dbReference type="ARBA" id="ARBA00022448"/>
    </source>
</evidence>
<dbReference type="InterPro" id="IPR014207">
    <property type="entry name" value="Cyt_c_ubiqinol_oxidase_su1"/>
</dbReference>
<evidence type="ECO:0000256" key="9">
    <source>
        <dbReference type="ARBA" id="ARBA00022982"/>
    </source>
</evidence>
<feature type="transmembrane region" description="Helical" evidence="15">
    <location>
        <begin position="111"/>
        <end position="133"/>
    </location>
</feature>
<organism evidence="17 18">
    <name type="scientific">Agrobacterium tumefaciens</name>
    <dbReference type="NCBI Taxonomy" id="358"/>
    <lineage>
        <taxon>Bacteria</taxon>
        <taxon>Pseudomonadati</taxon>
        <taxon>Pseudomonadota</taxon>
        <taxon>Alphaproteobacteria</taxon>
        <taxon>Hyphomicrobiales</taxon>
        <taxon>Rhizobiaceae</taxon>
        <taxon>Rhizobium/Agrobacterium group</taxon>
        <taxon>Agrobacterium</taxon>
        <taxon>Agrobacterium tumefaciens complex</taxon>
    </lineage>
</organism>
<dbReference type="FunFam" id="1.20.210.10:FF:000002">
    <property type="entry name" value="Cytochrome o ubiquinol oxidase, subunit I"/>
    <property type="match status" value="1"/>
</dbReference>
<reference evidence="17 18" key="1">
    <citation type="submission" date="2014-12" db="EMBL/GenBank/DDBJ databases">
        <title>16Stimator: statistical estimation of ribosomal gene copy numbers from draft genome assemblies.</title>
        <authorList>
            <person name="Perisin M.A."/>
            <person name="Vetter M."/>
            <person name="Gilbert J.A."/>
            <person name="Bergelson J."/>
        </authorList>
    </citation>
    <scope>NUCLEOTIDE SEQUENCE [LARGE SCALE GENOMIC DNA]</scope>
    <source>
        <strain evidence="17 18">MEJ076</strain>
    </source>
</reference>
<dbReference type="CDD" id="cd01662">
    <property type="entry name" value="Ubiquinol_Oxidase_I"/>
    <property type="match status" value="1"/>
</dbReference>
<feature type="transmembrane region" description="Helical" evidence="15">
    <location>
        <begin position="356"/>
        <end position="378"/>
    </location>
</feature>
<dbReference type="PANTHER" id="PTHR10422">
    <property type="entry name" value="CYTOCHROME C OXIDASE SUBUNIT 1"/>
    <property type="match status" value="1"/>
</dbReference>
<dbReference type="SUPFAM" id="SSF81442">
    <property type="entry name" value="Cytochrome c oxidase subunit I-like"/>
    <property type="match status" value="1"/>
</dbReference>
<feature type="transmembrane region" description="Helical" evidence="15">
    <location>
        <begin position="504"/>
        <end position="528"/>
    </location>
</feature>
<feature type="transmembrane region" description="Helical" evidence="15">
    <location>
        <begin position="602"/>
        <end position="635"/>
    </location>
</feature>
<dbReference type="NCBIfam" id="TIGR02843">
    <property type="entry name" value="CyoB"/>
    <property type="match status" value="1"/>
</dbReference>